<organism evidence="2 3">
    <name type="scientific">Cryoendolithus antarcticus</name>
    <dbReference type="NCBI Taxonomy" id="1507870"/>
    <lineage>
        <taxon>Eukaryota</taxon>
        <taxon>Fungi</taxon>
        <taxon>Dikarya</taxon>
        <taxon>Ascomycota</taxon>
        <taxon>Pezizomycotina</taxon>
        <taxon>Dothideomycetes</taxon>
        <taxon>Dothideomycetidae</taxon>
        <taxon>Cladosporiales</taxon>
        <taxon>Cladosporiaceae</taxon>
        <taxon>Cryoendolithus</taxon>
    </lineage>
</organism>
<proteinExistence type="predicted"/>
<dbReference type="AlphaFoldDB" id="A0A1V8SNQ5"/>
<sequence>MTEQDCIDIEANAKAELGLEVKELDDDERKAFENLLRKIQCELNGSLWCAFEQAEADVLRVDVVLLTDTFVSFWLELADDILELATKAHAVIEYHVGEPEKQREVIALTIELIRAGEEIELANKHAAAVKWVAETRIPLVDEDQFAAARLAARLAEQNLESQTEPGETVADVQTARARAEAAIAELRRNFEERLPEIRSIYTGDGRRYHVEHEAAILNVMRNPAEVLEKAKSAGILGEMKAGIPMIRMHAEQIQVVAGDFQTMIEALSIDRGMQTEMMAIAERLLEADEKIKEAIDEAAQAAAPEVTAPETTVANETTVREEAA</sequence>
<feature type="region of interest" description="Disordered" evidence="1">
    <location>
        <begin position="301"/>
        <end position="324"/>
    </location>
</feature>
<reference evidence="3" key="1">
    <citation type="submission" date="2017-03" db="EMBL/GenBank/DDBJ databases">
        <title>Genomes of endolithic fungi from Antarctica.</title>
        <authorList>
            <person name="Coleine C."/>
            <person name="Masonjones S."/>
            <person name="Stajich J.E."/>
        </authorList>
    </citation>
    <scope>NUCLEOTIDE SEQUENCE [LARGE SCALE GENOMIC DNA]</scope>
    <source>
        <strain evidence="3">CCFEE 5527</strain>
    </source>
</reference>
<evidence type="ECO:0000313" key="2">
    <source>
        <dbReference type="EMBL" id="OQO00700.1"/>
    </source>
</evidence>
<evidence type="ECO:0000256" key="1">
    <source>
        <dbReference type="SAM" id="MobiDB-lite"/>
    </source>
</evidence>
<dbReference type="EMBL" id="NAJO01000034">
    <property type="protein sequence ID" value="OQO00700.1"/>
    <property type="molecule type" value="Genomic_DNA"/>
</dbReference>
<feature type="compositionally biased region" description="Low complexity" evidence="1">
    <location>
        <begin position="301"/>
        <end position="314"/>
    </location>
</feature>
<dbReference type="InParanoid" id="A0A1V8SNQ5"/>
<name>A0A1V8SNQ5_9PEZI</name>
<dbReference type="Proteomes" id="UP000192596">
    <property type="component" value="Unassembled WGS sequence"/>
</dbReference>
<evidence type="ECO:0000313" key="3">
    <source>
        <dbReference type="Proteomes" id="UP000192596"/>
    </source>
</evidence>
<keyword evidence="3" id="KW-1185">Reference proteome</keyword>
<gene>
    <name evidence="2" type="ORF">B0A48_13190</name>
</gene>
<protein>
    <submittedName>
        <fullName evidence="2">Uncharacterized protein</fullName>
    </submittedName>
</protein>
<accession>A0A1V8SNQ5</accession>
<comment type="caution">
    <text evidence="2">The sequence shown here is derived from an EMBL/GenBank/DDBJ whole genome shotgun (WGS) entry which is preliminary data.</text>
</comment>